<dbReference type="Proteomes" id="UP001151582">
    <property type="component" value="Unassembled WGS sequence"/>
</dbReference>
<dbReference type="PANTHER" id="PTHR39466">
    <property type="entry name" value="RGS DOMAIN-CONTAINING PROTEIN"/>
    <property type="match status" value="1"/>
</dbReference>
<proteinExistence type="predicted"/>
<evidence type="ECO:0000259" key="2">
    <source>
        <dbReference type="Pfam" id="PF00615"/>
    </source>
</evidence>
<feature type="compositionally biased region" description="Polar residues" evidence="1">
    <location>
        <begin position="207"/>
        <end position="217"/>
    </location>
</feature>
<protein>
    <recommendedName>
        <fullName evidence="2">RGS domain-containing protein</fullName>
    </recommendedName>
</protein>
<keyword evidence="4" id="KW-1185">Reference proteome</keyword>
<feature type="compositionally biased region" description="Polar residues" evidence="1">
    <location>
        <begin position="228"/>
        <end position="249"/>
    </location>
</feature>
<name>A0A9W8B7R8_9FUNG</name>
<dbReference type="InterPro" id="IPR016137">
    <property type="entry name" value="RGS"/>
</dbReference>
<dbReference type="EMBL" id="JANBQB010000243">
    <property type="protein sequence ID" value="KAJ1979021.1"/>
    <property type="molecule type" value="Genomic_DNA"/>
</dbReference>
<sequence>MMSIIRQFGDKHKRQSNKGSAEISPTLSARRVRLEDILSGCTLGPYSLPNFRLFLKTRERSVENLNFYEWYIIYCTRWTTLEPELRELAPALDHYPSPHHIPYFSLATQEIVSLPPPASGNSSSDSLYGGSKGKKNNGSSISLVHDSFDIERPRAPKVGISVQARIYLGEYSNNTLAVRRPAFIAALENALTPDVDELSDSEDDLTHGSQSSASTATIRMPARGSSDGRMSSASNASTLKASHTGSSPNPAHLRMAQLDNASKKLKSLSETNLPLANSNGHHRRQPFRTEIDHCVARFFSSFSPDELNIPQQIRQQVVSESKKTTHPAIFEPAFREIIKMLSRSVQDNFLKHADQEYYS</sequence>
<evidence type="ECO:0000313" key="4">
    <source>
        <dbReference type="Proteomes" id="UP001151582"/>
    </source>
</evidence>
<dbReference type="Pfam" id="PF00615">
    <property type="entry name" value="RGS"/>
    <property type="match status" value="1"/>
</dbReference>
<feature type="domain" description="RGS" evidence="2">
    <location>
        <begin position="285"/>
        <end position="351"/>
    </location>
</feature>
<evidence type="ECO:0000256" key="1">
    <source>
        <dbReference type="SAM" id="MobiDB-lite"/>
    </source>
</evidence>
<dbReference type="Gene3D" id="1.10.167.10">
    <property type="entry name" value="Regulator of G-protein Signalling 4, domain 2"/>
    <property type="match status" value="1"/>
</dbReference>
<evidence type="ECO:0000313" key="3">
    <source>
        <dbReference type="EMBL" id="KAJ1979021.1"/>
    </source>
</evidence>
<organism evidence="3 4">
    <name type="scientific">Dimargaris verticillata</name>
    <dbReference type="NCBI Taxonomy" id="2761393"/>
    <lineage>
        <taxon>Eukaryota</taxon>
        <taxon>Fungi</taxon>
        <taxon>Fungi incertae sedis</taxon>
        <taxon>Zoopagomycota</taxon>
        <taxon>Kickxellomycotina</taxon>
        <taxon>Dimargaritomycetes</taxon>
        <taxon>Dimargaritales</taxon>
        <taxon>Dimargaritaceae</taxon>
        <taxon>Dimargaris</taxon>
    </lineage>
</organism>
<dbReference type="InterPro" id="IPR036305">
    <property type="entry name" value="RGS_sf"/>
</dbReference>
<feature type="region of interest" description="Disordered" evidence="1">
    <location>
        <begin position="1"/>
        <end position="22"/>
    </location>
</feature>
<dbReference type="AlphaFoldDB" id="A0A9W8B7R8"/>
<reference evidence="3" key="1">
    <citation type="submission" date="2022-07" db="EMBL/GenBank/DDBJ databases">
        <title>Phylogenomic reconstructions and comparative analyses of Kickxellomycotina fungi.</title>
        <authorList>
            <person name="Reynolds N.K."/>
            <person name="Stajich J.E."/>
            <person name="Barry K."/>
            <person name="Grigoriev I.V."/>
            <person name="Crous P."/>
            <person name="Smith M.E."/>
        </authorList>
    </citation>
    <scope>NUCLEOTIDE SEQUENCE</scope>
    <source>
        <strain evidence="3">RSA 567</strain>
    </source>
</reference>
<feature type="region of interest" description="Disordered" evidence="1">
    <location>
        <begin position="197"/>
        <end position="252"/>
    </location>
</feature>
<dbReference type="OrthoDB" id="3232309at2759"/>
<dbReference type="InterPro" id="IPR044926">
    <property type="entry name" value="RGS_subdomain_2"/>
</dbReference>
<dbReference type="SUPFAM" id="SSF48097">
    <property type="entry name" value="Regulator of G-protein signaling, RGS"/>
    <property type="match status" value="1"/>
</dbReference>
<accession>A0A9W8B7R8</accession>
<gene>
    <name evidence="3" type="ORF">H4R34_002994</name>
</gene>
<comment type="caution">
    <text evidence="3">The sequence shown here is derived from an EMBL/GenBank/DDBJ whole genome shotgun (WGS) entry which is preliminary data.</text>
</comment>
<feature type="region of interest" description="Disordered" evidence="1">
    <location>
        <begin position="115"/>
        <end position="138"/>
    </location>
</feature>
<dbReference type="PANTHER" id="PTHR39466:SF1">
    <property type="entry name" value="RGS DOMAIN-CONTAINING PROTEIN"/>
    <property type="match status" value="1"/>
</dbReference>